<feature type="domain" description="F-box" evidence="4">
    <location>
        <begin position="130"/>
        <end position="176"/>
    </location>
</feature>
<evidence type="ECO:0000256" key="2">
    <source>
        <dbReference type="ARBA" id="ARBA00022737"/>
    </source>
</evidence>
<evidence type="ECO:0000259" key="4">
    <source>
        <dbReference type="PROSITE" id="PS50181"/>
    </source>
</evidence>
<dbReference type="InterPro" id="IPR036047">
    <property type="entry name" value="F-box-like_dom_sf"/>
</dbReference>
<dbReference type="PROSITE" id="PS50294">
    <property type="entry name" value="WD_REPEATS_REGION"/>
    <property type="match status" value="1"/>
</dbReference>
<feature type="repeat" description="WD" evidence="3">
    <location>
        <begin position="313"/>
        <end position="354"/>
    </location>
</feature>
<dbReference type="InterPro" id="IPR015943">
    <property type="entry name" value="WD40/YVTN_repeat-like_dom_sf"/>
</dbReference>
<dbReference type="PROSITE" id="PS50082">
    <property type="entry name" value="WD_REPEATS_2"/>
    <property type="match status" value="1"/>
</dbReference>
<accession>A0AAD5X9L8</accession>
<keyword evidence="2" id="KW-0677">Repeat</keyword>
<dbReference type="PROSITE" id="PS00678">
    <property type="entry name" value="WD_REPEATS_1"/>
    <property type="match status" value="1"/>
</dbReference>
<dbReference type="PROSITE" id="PS50181">
    <property type="entry name" value="FBOX"/>
    <property type="match status" value="1"/>
</dbReference>
<dbReference type="Proteomes" id="UP001211907">
    <property type="component" value="Unassembled WGS sequence"/>
</dbReference>
<reference evidence="5" key="1">
    <citation type="submission" date="2020-05" db="EMBL/GenBank/DDBJ databases">
        <title>Phylogenomic resolution of chytrid fungi.</title>
        <authorList>
            <person name="Stajich J.E."/>
            <person name="Amses K."/>
            <person name="Simmons R."/>
            <person name="Seto K."/>
            <person name="Myers J."/>
            <person name="Bonds A."/>
            <person name="Quandt C.A."/>
            <person name="Barry K."/>
            <person name="Liu P."/>
            <person name="Grigoriev I."/>
            <person name="Longcore J.E."/>
            <person name="James T.Y."/>
        </authorList>
    </citation>
    <scope>NUCLEOTIDE SEQUENCE</scope>
    <source>
        <strain evidence="5">JEL0513</strain>
    </source>
</reference>
<feature type="non-terminal residue" evidence="5">
    <location>
        <position position="1"/>
    </location>
</feature>
<comment type="caution">
    <text evidence="5">The sequence shown here is derived from an EMBL/GenBank/DDBJ whole genome shotgun (WGS) entry which is preliminary data.</text>
</comment>
<feature type="non-terminal residue" evidence="5">
    <location>
        <position position="354"/>
    </location>
</feature>
<sequence length="354" mass="39544">TKKYAVKLGDITLATTVCNVSEIFINAVSKFEYTFPVNDKVIITGPLTGSFDESNYESWLDGNKTAVFIGLTSFKTLPVANENQIVETLVALLSDHVYIDKATEMMGYARGCGTKDAFDEIFVMIFKGFDLINAAIPDELLITILANLDPFDLRLSALVCRRWSRVVNDDSCWRLALAGFLGGVLPLRRIARKSWRNEFLRRFRLLREWKSPAKRVVQFDPRLGSISNMLVDFENDRMYAGSLEKGIVAICRPSTGKIERESIYFNTDLEARQISALLIERSRVIAGHLSGQITTVTQFRAKASSSHTINHFFGFHNGPVTALASLINTPTIIVSGGADGCIRIWDTVTLQCLR</sequence>
<dbReference type="InterPro" id="IPR019775">
    <property type="entry name" value="WD40_repeat_CS"/>
</dbReference>
<evidence type="ECO:0000256" key="1">
    <source>
        <dbReference type="ARBA" id="ARBA00022574"/>
    </source>
</evidence>
<dbReference type="Gene3D" id="2.130.10.10">
    <property type="entry name" value="YVTN repeat-like/Quinoprotein amine dehydrogenase"/>
    <property type="match status" value="1"/>
</dbReference>
<organism evidence="5 6">
    <name type="scientific">Physocladia obscura</name>
    <dbReference type="NCBI Taxonomy" id="109957"/>
    <lineage>
        <taxon>Eukaryota</taxon>
        <taxon>Fungi</taxon>
        <taxon>Fungi incertae sedis</taxon>
        <taxon>Chytridiomycota</taxon>
        <taxon>Chytridiomycota incertae sedis</taxon>
        <taxon>Chytridiomycetes</taxon>
        <taxon>Chytridiales</taxon>
        <taxon>Chytriomycetaceae</taxon>
        <taxon>Physocladia</taxon>
    </lineage>
</organism>
<dbReference type="SUPFAM" id="SSF81383">
    <property type="entry name" value="F-box domain"/>
    <property type="match status" value="1"/>
</dbReference>
<evidence type="ECO:0000313" key="5">
    <source>
        <dbReference type="EMBL" id="KAJ3082248.1"/>
    </source>
</evidence>
<dbReference type="InterPro" id="IPR036322">
    <property type="entry name" value="WD40_repeat_dom_sf"/>
</dbReference>
<evidence type="ECO:0000313" key="6">
    <source>
        <dbReference type="Proteomes" id="UP001211907"/>
    </source>
</evidence>
<evidence type="ECO:0000256" key="3">
    <source>
        <dbReference type="PROSITE-ProRule" id="PRU00221"/>
    </source>
</evidence>
<protein>
    <recommendedName>
        <fullName evidence="4">F-box domain-containing protein</fullName>
    </recommendedName>
</protein>
<dbReference type="EMBL" id="JADGJH010005082">
    <property type="protein sequence ID" value="KAJ3082248.1"/>
    <property type="molecule type" value="Genomic_DNA"/>
</dbReference>
<dbReference type="SMART" id="SM00256">
    <property type="entry name" value="FBOX"/>
    <property type="match status" value="1"/>
</dbReference>
<dbReference type="Pfam" id="PF00400">
    <property type="entry name" value="WD40"/>
    <property type="match status" value="1"/>
</dbReference>
<dbReference type="SMART" id="SM00320">
    <property type="entry name" value="WD40"/>
    <property type="match status" value="1"/>
</dbReference>
<dbReference type="SUPFAM" id="SSF50978">
    <property type="entry name" value="WD40 repeat-like"/>
    <property type="match status" value="1"/>
</dbReference>
<dbReference type="Gene3D" id="1.20.1280.50">
    <property type="match status" value="1"/>
</dbReference>
<keyword evidence="1 3" id="KW-0853">WD repeat</keyword>
<gene>
    <name evidence="5" type="ORF">HK100_009716</name>
</gene>
<dbReference type="AlphaFoldDB" id="A0AAD5X9L8"/>
<dbReference type="InterPro" id="IPR001680">
    <property type="entry name" value="WD40_rpt"/>
</dbReference>
<keyword evidence="6" id="KW-1185">Reference proteome</keyword>
<proteinExistence type="predicted"/>
<name>A0AAD5X9L8_9FUNG</name>
<dbReference type="Pfam" id="PF12937">
    <property type="entry name" value="F-box-like"/>
    <property type="match status" value="1"/>
</dbReference>
<dbReference type="InterPro" id="IPR001810">
    <property type="entry name" value="F-box_dom"/>
</dbReference>